<keyword evidence="2" id="KW-0238">DNA-binding</keyword>
<dbReference type="PANTHER" id="PTHR30146">
    <property type="entry name" value="LACI-RELATED TRANSCRIPTIONAL REPRESSOR"/>
    <property type="match status" value="1"/>
</dbReference>
<dbReference type="eggNOG" id="COG1609">
    <property type="taxonomic scope" value="Bacteria"/>
</dbReference>
<protein>
    <submittedName>
        <fullName evidence="5">Transcriptional regulator, LacI family</fullName>
    </submittedName>
</protein>
<reference evidence="5 6" key="1">
    <citation type="journal article" date="2010" name="Stand. Genomic Sci.">
        <title>Complete genome sequence of Conexibacter woesei type strain (ID131577).</title>
        <authorList>
            <person name="Pukall R."/>
            <person name="Lapidus A."/>
            <person name="Glavina Del Rio T."/>
            <person name="Copeland A."/>
            <person name="Tice H."/>
            <person name="Cheng J.-F."/>
            <person name="Lucas S."/>
            <person name="Chen F."/>
            <person name="Nolan M."/>
            <person name="Bruce D."/>
            <person name="Goodwin L."/>
            <person name="Pitluck S."/>
            <person name="Mavromatis K."/>
            <person name="Ivanova N."/>
            <person name="Ovchinnikova G."/>
            <person name="Pati A."/>
            <person name="Chen A."/>
            <person name="Palaniappan K."/>
            <person name="Land M."/>
            <person name="Hauser L."/>
            <person name="Chang Y.-J."/>
            <person name="Jeffries C.D."/>
            <person name="Chain P."/>
            <person name="Meincke L."/>
            <person name="Sims D."/>
            <person name="Brettin T."/>
            <person name="Detter J.C."/>
            <person name="Rohde M."/>
            <person name="Goeker M."/>
            <person name="Bristow J."/>
            <person name="Eisen J.A."/>
            <person name="Markowitz V."/>
            <person name="Kyrpides N.C."/>
            <person name="Klenk H.-P."/>
            <person name="Hugenholtz P."/>
        </authorList>
    </citation>
    <scope>NUCLEOTIDE SEQUENCE [LARGE SCALE GENOMIC DNA]</scope>
    <source>
        <strain evidence="6">DSM 14684 / CIP 108061 / JCM 11494 / NBRC 100937 / ID131577</strain>
    </source>
</reference>
<dbReference type="OrthoDB" id="9816215at2"/>
<proteinExistence type="predicted"/>
<reference evidence="6" key="2">
    <citation type="submission" date="2010-01" db="EMBL/GenBank/DDBJ databases">
        <title>The complete genome of Conexibacter woesei DSM 14684.</title>
        <authorList>
            <consortium name="US DOE Joint Genome Institute (JGI-PGF)"/>
            <person name="Lucas S."/>
            <person name="Copeland A."/>
            <person name="Lapidus A."/>
            <person name="Glavina del Rio T."/>
            <person name="Dalin E."/>
            <person name="Tice H."/>
            <person name="Bruce D."/>
            <person name="Goodwin L."/>
            <person name="Pitluck S."/>
            <person name="Kyrpides N."/>
            <person name="Mavromatis K."/>
            <person name="Ivanova N."/>
            <person name="Mikhailova N."/>
            <person name="Chertkov O."/>
            <person name="Brettin T."/>
            <person name="Detter J.C."/>
            <person name="Han C."/>
            <person name="Larimer F."/>
            <person name="Land M."/>
            <person name="Hauser L."/>
            <person name="Markowitz V."/>
            <person name="Cheng J.-F."/>
            <person name="Hugenholtz P."/>
            <person name="Woyke T."/>
            <person name="Wu D."/>
            <person name="Pukall R."/>
            <person name="Steenblock K."/>
            <person name="Schneider S."/>
            <person name="Klenk H.-P."/>
            <person name="Eisen J.A."/>
        </authorList>
    </citation>
    <scope>NUCLEOTIDE SEQUENCE [LARGE SCALE GENOMIC DNA]</scope>
    <source>
        <strain evidence="6">DSM 14684 / CIP 108061 / JCM 11494 / NBRC 100937 / ID131577</strain>
    </source>
</reference>
<dbReference type="Pfam" id="PF00356">
    <property type="entry name" value="LacI"/>
    <property type="match status" value="1"/>
</dbReference>
<evidence type="ECO:0000313" key="6">
    <source>
        <dbReference type="Proteomes" id="UP000008229"/>
    </source>
</evidence>
<dbReference type="KEGG" id="cwo:Cwoe_4733"/>
<dbReference type="InterPro" id="IPR046335">
    <property type="entry name" value="LacI/GalR-like_sensor"/>
</dbReference>
<dbReference type="CDD" id="cd01392">
    <property type="entry name" value="HTH_LacI"/>
    <property type="match status" value="1"/>
</dbReference>
<dbReference type="SMART" id="SM00354">
    <property type="entry name" value="HTH_LACI"/>
    <property type="match status" value="1"/>
</dbReference>
<dbReference type="EMBL" id="CP001854">
    <property type="protein sequence ID" value="ADB53146.1"/>
    <property type="molecule type" value="Genomic_DNA"/>
</dbReference>
<dbReference type="STRING" id="469383.Cwoe_4733"/>
<dbReference type="InterPro" id="IPR000843">
    <property type="entry name" value="HTH_LacI"/>
</dbReference>
<dbReference type="PANTHER" id="PTHR30146:SF153">
    <property type="entry name" value="LACTOSE OPERON REPRESSOR"/>
    <property type="match status" value="1"/>
</dbReference>
<evidence type="ECO:0000256" key="1">
    <source>
        <dbReference type="ARBA" id="ARBA00023015"/>
    </source>
</evidence>
<dbReference type="GO" id="GO:0000976">
    <property type="term" value="F:transcription cis-regulatory region binding"/>
    <property type="evidence" value="ECO:0007669"/>
    <property type="project" value="TreeGrafter"/>
</dbReference>
<dbReference type="Pfam" id="PF13377">
    <property type="entry name" value="Peripla_BP_3"/>
    <property type="match status" value="1"/>
</dbReference>
<evidence type="ECO:0000259" key="4">
    <source>
        <dbReference type="PROSITE" id="PS50932"/>
    </source>
</evidence>
<organism evidence="5 6">
    <name type="scientific">Conexibacter woesei (strain DSM 14684 / CCUG 47730 / CIP 108061 / JCM 11494 / NBRC 100937 / ID131577)</name>
    <dbReference type="NCBI Taxonomy" id="469383"/>
    <lineage>
        <taxon>Bacteria</taxon>
        <taxon>Bacillati</taxon>
        <taxon>Actinomycetota</taxon>
        <taxon>Thermoleophilia</taxon>
        <taxon>Solirubrobacterales</taxon>
        <taxon>Conexibacteraceae</taxon>
        <taxon>Conexibacter</taxon>
    </lineage>
</organism>
<accession>D3FA51</accession>
<evidence type="ECO:0000256" key="2">
    <source>
        <dbReference type="ARBA" id="ARBA00023125"/>
    </source>
</evidence>
<keyword evidence="1" id="KW-0805">Transcription regulation</keyword>
<dbReference type="AlphaFoldDB" id="D3FA51"/>
<gene>
    <name evidence="5" type="ordered locus">Cwoe_4733</name>
</gene>
<dbReference type="SUPFAM" id="SSF47413">
    <property type="entry name" value="lambda repressor-like DNA-binding domains"/>
    <property type="match status" value="1"/>
</dbReference>
<dbReference type="InterPro" id="IPR010982">
    <property type="entry name" value="Lambda_DNA-bd_dom_sf"/>
</dbReference>
<dbReference type="InterPro" id="IPR028082">
    <property type="entry name" value="Peripla_BP_I"/>
</dbReference>
<dbReference type="Proteomes" id="UP000008229">
    <property type="component" value="Chromosome"/>
</dbReference>
<dbReference type="Gene3D" id="1.10.260.40">
    <property type="entry name" value="lambda repressor-like DNA-binding domains"/>
    <property type="match status" value="1"/>
</dbReference>
<keyword evidence="6" id="KW-1185">Reference proteome</keyword>
<dbReference type="GO" id="GO:0003700">
    <property type="term" value="F:DNA-binding transcription factor activity"/>
    <property type="evidence" value="ECO:0007669"/>
    <property type="project" value="TreeGrafter"/>
</dbReference>
<dbReference type="PROSITE" id="PS50932">
    <property type="entry name" value="HTH_LACI_2"/>
    <property type="match status" value="1"/>
</dbReference>
<feature type="domain" description="HTH lacI-type" evidence="4">
    <location>
        <begin position="9"/>
        <end position="63"/>
    </location>
</feature>
<name>D3FA51_CONWI</name>
<evidence type="ECO:0000256" key="3">
    <source>
        <dbReference type="ARBA" id="ARBA00023163"/>
    </source>
</evidence>
<dbReference type="SUPFAM" id="SSF53822">
    <property type="entry name" value="Periplasmic binding protein-like I"/>
    <property type="match status" value="1"/>
</dbReference>
<sequence>MSRPAAPRVTIRDVAAAAGVSVTTVSHSLNGKGAVDPATRARVKQVAAQLGYRASRAAQALRAGRSGTIAFVIPSVGAVAEEREMLSLDYYMQLASAAARVAFTRRHPLLLPPPIETLDDLRELGVDGAILCDPARDDPRIALFEELGLPIVTIERDLGRPDHRWYVEGDNRGNMRLLLDHVAAAGGRRIALLSADSTWSWSADNEQAYRAWCEEHERTPIVEPTSLRHLETSAYDRACALLDRPDRPDAIIALAERYATGVVRAARERGLRIPQDLLVAGGIDSHQAAEGDPPITAIDLQPELQGAAAAALLVALTEGERPEAPRIVPSRLRVRASTQRT</sequence>
<keyword evidence="3" id="KW-0804">Transcription</keyword>
<dbReference type="Gene3D" id="3.40.50.2300">
    <property type="match status" value="2"/>
</dbReference>
<dbReference type="RefSeq" id="WP_012936197.1">
    <property type="nucleotide sequence ID" value="NC_013739.1"/>
</dbReference>
<evidence type="ECO:0000313" key="5">
    <source>
        <dbReference type="EMBL" id="ADB53146.1"/>
    </source>
</evidence>
<dbReference type="HOGENOM" id="CLU_037628_6_1_11"/>